<reference evidence="1 2" key="1">
    <citation type="journal article" date="2012" name="J. Bacteriol.">
        <title>Genome sequence of Enterococcus hirae (Streptococcus faecalis) ATCC 9790, a model organism for the study of ion transport, bioenergetics, and copper homeostasis.</title>
        <authorList>
            <person name="Gaechter T."/>
            <person name="Wunderlin C."/>
            <person name="Schmidheini T."/>
            <person name="Solioz M."/>
        </authorList>
    </citation>
    <scope>NUCLEOTIDE SEQUENCE [LARGE SCALE GENOMIC DNA]</scope>
    <source>
        <strain evidence="2">ATCC 9790 / DSM 20160 / JCM 8729 / LMG 6399 / NBRC 3181 / NCIMB 6459 / NCDO 1258 / NCTC 12367 / WDCM 00089 / R</strain>
    </source>
</reference>
<dbReference type="HOGENOM" id="CLU_142771_3_0_9"/>
<dbReference type="AlphaFoldDB" id="I6SCD4"/>
<sequence>MSIIVQTYRSTVDLSQRIKNYYVAKIIKQMVLSESNELKEQGMYQYNLGKAHYKRKANQLTIEIQIESQHFQFIEMLNSDTESNTESE</sequence>
<dbReference type="Proteomes" id="UP000002895">
    <property type="component" value="Chromosome"/>
</dbReference>
<organism evidence="1 2">
    <name type="scientific">Enterococcus hirae (strain ATCC 9790 / DSM 20160 / JCM 8729 / LMG 6399 / NBRC 3181 / NCIMB 6459 / NCDO 1258 / NCTC 12367 / WDCM 00089 / R)</name>
    <dbReference type="NCBI Taxonomy" id="768486"/>
    <lineage>
        <taxon>Bacteria</taxon>
        <taxon>Bacillati</taxon>
        <taxon>Bacillota</taxon>
        <taxon>Bacilli</taxon>
        <taxon>Lactobacillales</taxon>
        <taxon>Enterococcaceae</taxon>
        <taxon>Enterococcus</taxon>
    </lineage>
</organism>
<gene>
    <name evidence="1" type="ordered locus">EHR_06660</name>
</gene>
<dbReference type="NCBIfam" id="NF041014">
    <property type="entry name" value="pilin_ComGG_2"/>
    <property type="match status" value="1"/>
</dbReference>
<dbReference type="PATRIC" id="fig|768486.3.peg.1273"/>
<name>I6SCD4_ENTHA</name>
<proteinExistence type="predicted"/>
<evidence type="ECO:0000313" key="2">
    <source>
        <dbReference type="Proteomes" id="UP000002895"/>
    </source>
</evidence>
<dbReference type="KEGG" id="ehr:EHR_06660"/>
<keyword evidence="2" id="KW-1185">Reference proteome</keyword>
<accession>I6SCD4</accession>
<evidence type="ECO:0000313" key="1">
    <source>
        <dbReference type="EMBL" id="AFM70268.1"/>
    </source>
</evidence>
<dbReference type="InterPro" id="IPR047665">
    <property type="entry name" value="ComGG_streptococcus-type"/>
</dbReference>
<protein>
    <submittedName>
        <fullName evidence="1">Uncharacterized protein</fullName>
    </submittedName>
</protein>
<dbReference type="EMBL" id="CP003504">
    <property type="protein sequence ID" value="AFM70268.1"/>
    <property type="molecule type" value="Genomic_DNA"/>
</dbReference>